<dbReference type="Proteomes" id="UP001221757">
    <property type="component" value="Unassembled WGS sequence"/>
</dbReference>
<dbReference type="AlphaFoldDB" id="A0AAD7DDK0"/>
<sequence>MTELNPRSVLCWQSLLKWMASPSVASLTHRMTSSSSRNTSSKNLSRALGMLSSSRVQSRRVSCCHGTDTTTRACGTDGRTAALAAACLQPLFLSSSLKDPVSILGCALRHVGSCCLSVKTF</sequence>
<gene>
    <name evidence="1" type="ORF">B0H17DRAFT_705056</name>
</gene>
<keyword evidence="2" id="KW-1185">Reference proteome</keyword>
<accession>A0AAD7DDK0</accession>
<protein>
    <submittedName>
        <fullName evidence="1">Uncharacterized protein</fullName>
    </submittedName>
</protein>
<reference evidence="1" key="1">
    <citation type="submission" date="2023-03" db="EMBL/GenBank/DDBJ databases">
        <title>Massive genome expansion in bonnet fungi (Mycena s.s.) driven by repeated elements and novel gene families across ecological guilds.</title>
        <authorList>
            <consortium name="Lawrence Berkeley National Laboratory"/>
            <person name="Harder C.B."/>
            <person name="Miyauchi S."/>
            <person name="Viragh M."/>
            <person name="Kuo A."/>
            <person name="Thoen E."/>
            <person name="Andreopoulos B."/>
            <person name="Lu D."/>
            <person name="Skrede I."/>
            <person name="Drula E."/>
            <person name="Henrissat B."/>
            <person name="Morin E."/>
            <person name="Kohler A."/>
            <person name="Barry K."/>
            <person name="LaButti K."/>
            <person name="Morin E."/>
            <person name="Salamov A."/>
            <person name="Lipzen A."/>
            <person name="Mereny Z."/>
            <person name="Hegedus B."/>
            <person name="Baldrian P."/>
            <person name="Stursova M."/>
            <person name="Weitz H."/>
            <person name="Taylor A."/>
            <person name="Grigoriev I.V."/>
            <person name="Nagy L.G."/>
            <person name="Martin F."/>
            <person name="Kauserud H."/>
        </authorList>
    </citation>
    <scope>NUCLEOTIDE SEQUENCE</scope>
    <source>
        <strain evidence="1">CBHHK067</strain>
    </source>
</reference>
<name>A0AAD7DDK0_MYCRO</name>
<dbReference type="EMBL" id="JARKIE010000093">
    <property type="protein sequence ID" value="KAJ7686845.1"/>
    <property type="molecule type" value="Genomic_DNA"/>
</dbReference>
<evidence type="ECO:0000313" key="2">
    <source>
        <dbReference type="Proteomes" id="UP001221757"/>
    </source>
</evidence>
<comment type="caution">
    <text evidence="1">The sequence shown here is derived from an EMBL/GenBank/DDBJ whole genome shotgun (WGS) entry which is preliminary data.</text>
</comment>
<proteinExistence type="predicted"/>
<organism evidence="1 2">
    <name type="scientific">Mycena rosella</name>
    <name type="common">Pink bonnet</name>
    <name type="synonym">Agaricus rosellus</name>
    <dbReference type="NCBI Taxonomy" id="1033263"/>
    <lineage>
        <taxon>Eukaryota</taxon>
        <taxon>Fungi</taxon>
        <taxon>Dikarya</taxon>
        <taxon>Basidiomycota</taxon>
        <taxon>Agaricomycotina</taxon>
        <taxon>Agaricomycetes</taxon>
        <taxon>Agaricomycetidae</taxon>
        <taxon>Agaricales</taxon>
        <taxon>Marasmiineae</taxon>
        <taxon>Mycenaceae</taxon>
        <taxon>Mycena</taxon>
    </lineage>
</organism>
<evidence type="ECO:0000313" key="1">
    <source>
        <dbReference type="EMBL" id="KAJ7686845.1"/>
    </source>
</evidence>